<evidence type="ECO:0000256" key="1">
    <source>
        <dbReference type="SAM" id="MobiDB-lite"/>
    </source>
</evidence>
<protein>
    <submittedName>
        <fullName evidence="2">Uncharacterized protein</fullName>
    </submittedName>
</protein>
<gene>
    <name evidence="2" type="ORF">K491DRAFT_115820</name>
</gene>
<feature type="compositionally biased region" description="Low complexity" evidence="1">
    <location>
        <begin position="173"/>
        <end position="183"/>
    </location>
</feature>
<organism evidence="2 3">
    <name type="scientific">Lophiostoma macrostomum CBS 122681</name>
    <dbReference type="NCBI Taxonomy" id="1314788"/>
    <lineage>
        <taxon>Eukaryota</taxon>
        <taxon>Fungi</taxon>
        <taxon>Dikarya</taxon>
        <taxon>Ascomycota</taxon>
        <taxon>Pezizomycotina</taxon>
        <taxon>Dothideomycetes</taxon>
        <taxon>Pleosporomycetidae</taxon>
        <taxon>Pleosporales</taxon>
        <taxon>Lophiostomataceae</taxon>
        <taxon>Lophiostoma</taxon>
    </lineage>
</organism>
<feature type="region of interest" description="Disordered" evidence="1">
    <location>
        <begin position="1"/>
        <end position="20"/>
    </location>
</feature>
<name>A0A6A6SSU3_9PLEO</name>
<evidence type="ECO:0000313" key="3">
    <source>
        <dbReference type="Proteomes" id="UP000799324"/>
    </source>
</evidence>
<dbReference type="EMBL" id="MU004442">
    <property type="protein sequence ID" value="KAF2650846.1"/>
    <property type="molecule type" value="Genomic_DNA"/>
</dbReference>
<feature type="compositionally biased region" description="Polar residues" evidence="1">
    <location>
        <begin position="161"/>
        <end position="172"/>
    </location>
</feature>
<dbReference type="AlphaFoldDB" id="A0A6A6SSU3"/>
<proteinExistence type="predicted"/>
<evidence type="ECO:0000313" key="2">
    <source>
        <dbReference type="EMBL" id="KAF2650846.1"/>
    </source>
</evidence>
<reference evidence="2" key="1">
    <citation type="journal article" date="2020" name="Stud. Mycol.">
        <title>101 Dothideomycetes genomes: a test case for predicting lifestyles and emergence of pathogens.</title>
        <authorList>
            <person name="Haridas S."/>
            <person name="Albert R."/>
            <person name="Binder M."/>
            <person name="Bloem J."/>
            <person name="Labutti K."/>
            <person name="Salamov A."/>
            <person name="Andreopoulos B."/>
            <person name="Baker S."/>
            <person name="Barry K."/>
            <person name="Bills G."/>
            <person name="Bluhm B."/>
            <person name="Cannon C."/>
            <person name="Castanera R."/>
            <person name="Culley D."/>
            <person name="Daum C."/>
            <person name="Ezra D."/>
            <person name="Gonzalez J."/>
            <person name="Henrissat B."/>
            <person name="Kuo A."/>
            <person name="Liang C."/>
            <person name="Lipzen A."/>
            <person name="Lutzoni F."/>
            <person name="Magnuson J."/>
            <person name="Mondo S."/>
            <person name="Nolan M."/>
            <person name="Ohm R."/>
            <person name="Pangilinan J."/>
            <person name="Park H.-J."/>
            <person name="Ramirez L."/>
            <person name="Alfaro M."/>
            <person name="Sun H."/>
            <person name="Tritt A."/>
            <person name="Yoshinaga Y."/>
            <person name="Zwiers L.-H."/>
            <person name="Turgeon B."/>
            <person name="Goodwin S."/>
            <person name="Spatafora J."/>
            <person name="Crous P."/>
            <person name="Grigoriev I."/>
        </authorList>
    </citation>
    <scope>NUCLEOTIDE SEQUENCE</scope>
    <source>
        <strain evidence="2">CBS 122681</strain>
    </source>
</reference>
<accession>A0A6A6SSU3</accession>
<keyword evidence="3" id="KW-1185">Reference proteome</keyword>
<dbReference type="Proteomes" id="UP000799324">
    <property type="component" value="Unassembled WGS sequence"/>
</dbReference>
<sequence>MSDDENNNTQLNAPLQEPDEIDWDAVAFLNQLRFNEESGMQGSINYETQANVPLQSFDGLTADGQQFPQQDQQQDIVQQMLDPSNYSMFDDDYPGKDSEDFDNQADFPFQSSDDHDTDVSQNKVWEYEQQDTVQKMLDPFNYSIFDGDPVNDFEGFDAPANSPTHPSDSSDTVVAQNPQQNEQQQEVIQQPAVFDDSNNGMLDDYPVNDYGLFGDQAIFLLQPSDDYDTAVSEISRQDEQQQEVVQQPATFDDSNYGMPDGYSVNDFGVLDHETDFPLQPSDDFNPTVSQIPQQPAFNDPGYGMLDGSLENGFGGFDPHTFGDLQQSYQPAFSRDPADPIGQDQQLAAPLQDQTSFGGSPVQEQSIKKPWVKSTAVMLKIG</sequence>
<feature type="region of interest" description="Disordered" evidence="1">
    <location>
        <begin position="151"/>
        <end position="183"/>
    </location>
</feature>
<feature type="region of interest" description="Disordered" evidence="1">
    <location>
        <begin position="84"/>
        <end position="117"/>
    </location>
</feature>